<sequence>MASAVTFIMVATISTLCYWVVMHRIESSNLRSRRKSARSSKDVVTVLSNLSKMTGRHLGLAGCRVSRVLGRAALLPKGCDVKFYAILEF</sequence>
<dbReference type="EMBL" id="JAWPEI010000005">
    <property type="protein sequence ID" value="KAK4727999.1"/>
    <property type="molecule type" value="Genomic_DNA"/>
</dbReference>
<reference evidence="2 3" key="1">
    <citation type="submission" date="2023-10" db="EMBL/GenBank/DDBJ databases">
        <title>Genome-Wide Identification Analysis in wild type Solanum Pinnatisectum Reveals Some Genes Defensing Phytophthora Infestans.</title>
        <authorList>
            <person name="Sun C."/>
        </authorList>
    </citation>
    <scope>NUCLEOTIDE SEQUENCE [LARGE SCALE GENOMIC DNA]</scope>
    <source>
        <strain evidence="2">LQN</strain>
        <tissue evidence="2">Leaf</tissue>
    </source>
</reference>
<dbReference type="Proteomes" id="UP001311915">
    <property type="component" value="Unassembled WGS sequence"/>
</dbReference>
<evidence type="ECO:0000256" key="1">
    <source>
        <dbReference type="SAM" id="Phobius"/>
    </source>
</evidence>
<proteinExistence type="predicted"/>
<organism evidence="2 3">
    <name type="scientific">Solanum pinnatisectum</name>
    <name type="common">tansyleaf nightshade</name>
    <dbReference type="NCBI Taxonomy" id="50273"/>
    <lineage>
        <taxon>Eukaryota</taxon>
        <taxon>Viridiplantae</taxon>
        <taxon>Streptophyta</taxon>
        <taxon>Embryophyta</taxon>
        <taxon>Tracheophyta</taxon>
        <taxon>Spermatophyta</taxon>
        <taxon>Magnoliopsida</taxon>
        <taxon>eudicotyledons</taxon>
        <taxon>Gunneridae</taxon>
        <taxon>Pentapetalae</taxon>
        <taxon>asterids</taxon>
        <taxon>lamiids</taxon>
        <taxon>Solanales</taxon>
        <taxon>Solanaceae</taxon>
        <taxon>Solanoideae</taxon>
        <taxon>Solaneae</taxon>
        <taxon>Solanum</taxon>
    </lineage>
</organism>
<comment type="caution">
    <text evidence="2">The sequence shown here is derived from an EMBL/GenBank/DDBJ whole genome shotgun (WGS) entry which is preliminary data.</text>
</comment>
<feature type="transmembrane region" description="Helical" evidence="1">
    <location>
        <begin position="6"/>
        <end position="25"/>
    </location>
</feature>
<keyword evidence="1" id="KW-1133">Transmembrane helix</keyword>
<protein>
    <submittedName>
        <fullName evidence="2">Uncharacterized protein</fullName>
    </submittedName>
</protein>
<accession>A0AAV9LU07</accession>
<keyword evidence="1" id="KW-0812">Transmembrane</keyword>
<keyword evidence="3" id="KW-1185">Reference proteome</keyword>
<evidence type="ECO:0000313" key="3">
    <source>
        <dbReference type="Proteomes" id="UP001311915"/>
    </source>
</evidence>
<dbReference type="AlphaFoldDB" id="A0AAV9LU07"/>
<evidence type="ECO:0000313" key="2">
    <source>
        <dbReference type="EMBL" id="KAK4727999.1"/>
    </source>
</evidence>
<name>A0AAV9LU07_9SOLN</name>
<keyword evidence="1" id="KW-0472">Membrane</keyword>
<gene>
    <name evidence="2" type="ORF">R3W88_032916</name>
</gene>